<sequence length="301" mass="34685">MNIILIHGMNQQNQTAESLRQRWLGIFKSGLHHCQQEAYYPYLKQHIRMPFYGDLLSRHHLQNTLNASTLMPQHWPHFPFVHTVPLQPSPQTAHEHSPEICNNPQLNVEDALNSNPKIKWMAALSRDLALRDFALIINHFPDLHASLLHKFLVETYLYLSNPHFIHAVHARIHEQLHTAKPQMIIAHSLGTVIAYNFMIQHPELNIQRFITLGSPLAFRVIQSHLPQPIQRPPSLAGDWINFYSADDFLTAFPLSESPFKFKPAIINHEIRTQLEHPHDIGGYLQHPLAVAALLEMLKKTP</sequence>
<name>A0A4Q7AP54_9GAMM</name>
<gene>
    <name evidence="1" type="ORF">EXE25_15130</name>
</gene>
<proteinExistence type="predicted"/>
<dbReference type="SUPFAM" id="SSF53474">
    <property type="entry name" value="alpha/beta-Hydrolases"/>
    <property type="match status" value="1"/>
</dbReference>
<dbReference type="Proteomes" id="UP000293483">
    <property type="component" value="Unassembled WGS sequence"/>
</dbReference>
<dbReference type="InterPro" id="IPR029058">
    <property type="entry name" value="AB_hydrolase_fold"/>
</dbReference>
<evidence type="ECO:0000313" key="1">
    <source>
        <dbReference type="EMBL" id="RZG64906.1"/>
    </source>
</evidence>
<dbReference type="AlphaFoldDB" id="A0A4Q7AP54"/>
<keyword evidence="1" id="KW-0378">Hydrolase</keyword>
<accession>A0A4Q7AP54</accession>
<dbReference type="Gene3D" id="3.40.50.1820">
    <property type="entry name" value="alpha/beta hydrolase"/>
    <property type="match status" value="1"/>
</dbReference>
<dbReference type="RefSeq" id="WP_130147694.1">
    <property type="nucleotide sequence ID" value="NZ_SGSU01000019.1"/>
</dbReference>
<dbReference type="GO" id="GO:0016787">
    <property type="term" value="F:hydrolase activity"/>
    <property type="evidence" value="ECO:0007669"/>
    <property type="project" value="UniProtKB-KW"/>
</dbReference>
<reference evidence="1 2" key="1">
    <citation type="submission" date="2019-02" db="EMBL/GenBank/DDBJ databases">
        <title>The Batch Genome Submission of Acinetobacter spp. strains.</title>
        <authorList>
            <person name="Qin J."/>
            <person name="Hu Y."/>
            <person name="Ye H."/>
            <person name="Wei L."/>
            <person name="Feng Y."/>
            <person name="Zong Z."/>
        </authorList>
    </citation>
    <scope>NUCLEOTIDE SEQUENCE [LARGE SCALE GENOMIC DNA]</scope>
    <source>
        <strain evidence="1 2">WCHABo060081</strain>
    </source>
</reference>
<comment type="caution">
    <text evidence="1">The sequence shown here is derived from an EMBL/GenBank/DDBJ whole genome shotgun (WGS) entry which is preliminary data.</text>
</comment>
<evidence type="ECO:0000313" key="2">
    <source>
        <dbReference type="Proteomes" id="UP000293483"/>
    </source>
</evidence>
<dbReference type="STRING" id="202951.GCA_001485025_00183"/>
<protein>
    <submittedName>
        <fullName evidence="1">Alpha/beta hydrolase</fullName>
    </submittedName>
</protein>
<dbReference type="EMBL" id="SGSU01000019">
    <property type="protein sequence ID" value="RZG64906.1"/>
    <property type="molecule type" value="Genomic_DNA"/>
</dbReference>
<organism evidence="1 2">
    <name type="scientific">Acinetobacter bouvetii</name>
    <dbReference type="NCBI Taxonomy" id="202951"/>
    <lineage>
        <taxon>Bacteria</taxon>
        <taxon>Pseudomonadati</taxon>
        <taxon>Pseudomonadota</taxon>
        <taxon>Gammaproteobacteria</taxon>
        <taxon>Moraxellales</taxon>
        <taxon>Moraxellaceae</taxon>
        <taxon>Acinetobacter</taxon>
    </lineage>
</organism>